<dbReference type="InterPro" id="IPR036388">
    <property type="entry name" value="WH-like_DNA-bd_sf"/>
</dbReference>
<evidence type="ECO:0000313" key="2">
    <source>
        <dbReference type="EMBL" id="MEY8764775.1"/>
    </source>
</evidence>
<gene>
    <name evidence="2" type="ORF">AB8S09_14215</name>
</gene>
<dbReference type="PANTHER" id="PTHR33164:SF105">
    <property type="entry name" value="TRANSCRIPTIONAL REPRESSOR PROTEIN-RELATED"/>
    <property type="match status" value="1"/>
</dbReference>
<comment type="caution">
    <text evidence="2">The sequence shown here is derived from an EMBL/GenBank/DDBJ whole genome shotgun (WGS) entry which is preliminary data.</text>
</comment>
<dbReference type="EMBL" id="JBGFFE010000029">
    <property type="protein sequence ID" value="MEY8764775.1"/>
    <property type="molecule type" value="Genomic_DNA"/>
</dbReference>
<dbReference type="SUPFAM" id="SSF46785">
    <property type="entry name" value="Winged helix' DNA-binding domain"/>
    <property type="match status" value="1"/>
</dbReference>
<dbReference type="Gene3D" id="1.10.10.10">
    <property type="entry name" value="Winged helix-like DNA-binding domain superfamily/Winged helix DNA-binding domain"/>
    <property type="match status" value="1"/>
</dbReference>
<evidence type="ECO:0000313" key="3">
    <source>
        <dbReference type="Proteomes" id="UP001565220"/>
    </source>
</evidence>
<dbReference type="RefSeq" id="WP_294184391.1">
    <property type="nucleotide sequence ID" value="NZ_JBGFFE010000029.1"/>
</dbReference>
<organism evidence="2 3">
    <name type="scientific">Clostridium lapidicellarium</name>
    <dbReference type="NCBI Taxonomy" id="3240931"/>
    <lineage>
        <taxon>Bacteria</taxon>
        <taxon>Bacillati</taxon>
        <taxon>Bacillota</taxon>
        <taxon>Clostridia</taxon>
        <taxon>Eubacteriales</taxon>
        <taxon>Clostridiaceae</taxon>
        <taxon>Clostridium</taxon>
    </lineage>
</organism>
<dbReference type="Pfam" id="PF01047">
    <property type="entry name" value="MarR"/>
    <property type="match status" value="1"/>
</dbReference>
<dbReference type="PANTHER" id="PTHR33164">
    <property type="entry name" value="TRANSCRIPTIONAL REGULATOR, MARR FAMILY"/>
    <property type="match status" value="1"/>
</dbReference>
<sequence>MREKIKRVKSKCNCINLRRASNAITEYYDNIMKPSGLTVNQFCLLRNLKRLGVCSTSELAEYVGLERTTLVRTIRPLFQKNYVEDISPEGSRNRQIQVTPQGIQALEISIPLWEKAQKAVELKLGSKNLKLLIKFLEKIEEL</sequence>
<reference evidence="2 3" key="1">
    <citation type="submission" date="2024-08" db="EMBL/GenBank/DDBJ databases">
        <title>Clostridium lapicellarii sp. nov., and Clostridium renhuaiense sp. nov., two species isolated from the mud in a fermentation cellar used for producing sauce-flavour Chinese liquors.</title>
        <authorList>
            <person name="Yang F."/>
            <person name="Wang H."/>
            <person name="Chen L.Q."/>
            <person name="Zhou N."/>
            <person name="Lu J.J."/>
            <person name="Pu X.X."/>
            <person name="Wan B."/>
            <person name="Wang L."/>
            <person name="Liu S.J."/>
        </authorList>
    </citation>
    <scope>NUCLEOTIDE SEQUENCE [LARGE SCALE GENOMIC DNA]</scope>
    <source>
        <strain evidence="2 3">MT-113</strain>
    </source>
</reference>
<dbReference type="InterPro" id="IPR000835">
    <property type="entry name" value="HTH_MarR-typ"/>
</dbReference>
<dbReference type="Proteomes" id="UP001565220">
    <property type="component" value="Unassembled WGS sequence"/>
</dbReference>
<proteinExistence type="predicted"/>
<dbReference type="InterPro" id="IPR039422">
    <property type="entry name" value="MarR/SlyA-like"/>
</dbReference>
<dbReference type="SMART" id="SM00347">
    <property type="entry name" value="HTH_MARR"/>
    <property type="match status" value="1"/>
</dbReference>
<feature type="domain" description="HTH marR-type" evidence="1">
    <location>
        <begin position="1"/>
        <end position="141"/>
    </location>
</feature>
<dbReference type="InterPro" id="IPR036390">
    <property type="entry name" value="WH_DNA-bd_sf"/>
</dbReference>
<dbReference type="PROSITE" id="PS50995">
    <property type="entry name" value="HTH_MARR_2"/>
    <property type="match status" value="1"/>
</dbReference>
<evidence type="ECO:0000259" key="1">
    <source>
        <dbReference type="PROSITE" id="PS50995"/>
    </source>
</evidence>
<accession>A0ABV4E0U3</accession>
<keyword evidence="3" id="KW-1185">Reference proteome</keyword>
<protein>
    <submittedName>
        <fullName evidence="2">MarR family winged helix-turn-helix transcriptional regulator</fullName>
    </submittedName>
</protein>
<name>A0ABV4E0U3_9CLOT</name>